<sequence length="242" mass="25311">MPRGPPRRASPALNRAPATAPCSGLASAGASGALGRTLTPALVAAGHDVFGTTRTGNPGPITAAGATPLTMDGLDRTSVLQAVEEAKPDVIIHQLTALRTGIDPKHFDTGFATTNRLRTEGTDHPLEAARTFGVGRVLAQSFTGFTNPRTGPGLADETSGYDPDPAPEARQTLVSKWLPALAEALGATPPRRLPLCLSRPLLGEHGVNLMTKIRGSSNAKAKRELAWTLQYPTWRVGFATGL</sequence>
<organism evidence="3 4">
    <name type="scientific">Intrasporangium calvum (strain ATCC 23552 / DSM 43043 / JCM 3097 / NBRC 12989 / NCIMB 10167 / NRRL B-3866 / 7 KIP)</name>
    <dbReference type="NCBI Taxonomy" id="710696"/>
    <lineage>
        <taxon>Bacteria</taxon>
        <taxon>Bacillati</taxon>
        <taxon>Actinomycetota</taxon>
        <taxon>Actinomycetes</taxon>
        <taxon>Micrococcales</taxon>
        <taxon>Intrasporangiaceae</taxon>
        <taxon>Intrasporangium</taxon>
    </lineage>
</organism>
<dbReference type="InterPro" id="IPR001509">
    <property type="entry name" value="Epimerase_deHydtase"/>
</dbReference>
<dbReference type="InterPro" id="IPR036291">
    <property type="entry name" value="NAD(P)-bd_dom_sf"/>
</dbReference>
<accession>E6SFC9</accession>
<protein>
    <recommendedName>
        <fullName evidence="2">NAD-dependent epimerase/dehydratase domain-containing protein</fullName>
    </recommendedName>
</protein>
<feature type="region of interest" description="Disordered" evidence="1">
    <location>
        <begin position="145"/>
        <end position="166"/>
    </location>
</feature>
<dbReference type="KEGG" id="ica:Intca_0105"/>
<name>E6SFC9_INTC7</name>
<dbReference type="OrthoDB" id="9787292at2"/>
<evidence type="ECO:0000259" key="2">
    <source>
        <dbReference type="Pfam" id="PF01370"/>
    </source>
</evidence>
<dbReference type="EMBL" id="CP002343">
    <property type="protein sequence ID" value="ADU46667.1"/>
    <property type="molecule type" value="Genomic_DNA"/>
</dbReference>
<dbReference type="AlphaFoldDB" id="E6SFC9"/>
<feature type="domain" description="NAD-dependent epimerase/dehydratase" evidence="2">
    <location>
        <begin position="29"/>
        <end position="141"/>
    </location>
</feature>
<dbReference type="SUPFAM" id="SSF51735">
    <property type="entry name" value="NAD(P)-binding Rossmann-fold domains"/>
    <property type="match status" value="1"/>
</dbReference>
<dbReference type="Pfam" id="PF01370">
    <property type="entry name" value="Epimerase"/>
    <property type="match status" value="1"/>
</dbReference>
<gene>
    <name evidence="3" type="ordered locus">Intca_0105</name>
</gene>
<dbReference type="HOGENOM" id="CLU_007383_12_4_11"/>
<dbReference type="RefSeq" id="WP_013490989.1">
    <property type="nucleotide sequence ID" value="NC_014830.1"/>
</dbReference>
<dbReference type="eggNOG" id="COG0702">
    <property type="taxonomic scope" value="Bacteria"/>
</dbReference>
<evidence type="ECO:0000313" key="4">
    <source>
        <dbReference type="Proteomes" id="UP000008914"/>
    </source>
</evidence>
<evidence type="ECO:0000256" key="1">
    <source>
        <dbReference type="SAM" id="MobiDB-lite"/>
    </source>
</evidence>
<evidence type="ECO:0000313" key="3">
    <source>
        <dbReference type="EMBL" id="ADU46667.1"/>
    </source>
</evidence>
<feature type="region of interest" description="Disordered" evidence="1">
    <location>
        <begin position="1"/>
        <end position="24"/>
    </location>
</feature>
<dbReference type="Gene3D" id="3.40.50.720">
    <property type="entry name" value="NAD(P)-binding Rossmann-like Domain"/>
    <property type="match status" value="2"/>
</dbReference>
<dbReference type="Proteomes" id="UP000008914">
    <property type="component" value="Chromosome"/>
</dbReference>
<dbReference type="STRING" id="710696.Intca_0105"/>
<proteinExistence type="predicted"/>
<keyword evidence="4" id="KW-1185">Reference proteome</keyword>
<reference evidence="3 4" key="1">
    <citation type="journal article" date="2010" name="Stand. Genomic Sci.">
        <title>Complete genome sequence of Intrasporangium calvum type strain (7 KIP).</title>
        <authorList>
            <person name="Del Rio T.G."/>
            <person name="Chertkov O."/>
            <person name="Yasawong M."/>
            <person name="Lucas S."/>
            <person name="Deshpande S."/>
            <person name="Cheng J.F."/>
            <person name="Detter C."/>
            <person name="Tapia R."/>
            <person name="Han C."/>
            <person name="Goodwin L."/>
            <person name="Pitluck S."/>
            <person name="Liolios K."/>
            <person name="Ivanova N."/>
            <person name="Mavromatis K."/>
            <person name="Pati A."/>
            <person name="Chen A."/>
            <person name="Palaniappan K."/>
            <person name="Land M."/>
            <person name="Hauser L."/>
            <person name="Chang Y.J."/>
            <person name="Jeffries C.D."/>
            <person name="Rohde M."/>
            <person name="Pukall R."/>
            <person name="Sikorski J."/>
            <person name="Goker M."/>
            <person name="Woyke T."/>
            <person name="Bristow J."/>
            <person name="Eisen J.A."/>
            <person name="Markowitz V."/>
            <person name="Hugenholtz P."/>
            <person name="Kyrpides N.C."/>
            <person name="Klenk H.P."/>
            <person name="Lapidus A."/>
        </authorList>
    </citation>
    <scope>NUCLEOTIDE SEQUENCE [LARGE SCALE GENOMIC DNA]</scope>
    <source>
        <strain evidence="4">ATCC 23552 / DSM 43043 / JCM 3097 / NBRC 12989 / 7 KIP</strain>
    </source>
</reference>